<evidence type="ECO:0000256" key="1">
    <source>
        <dbReference type="SAM" id="Phobius"/>
    </source>
</evidence>
<keyword evidence="1" id="KW-0472">Membrane</keyword>
<accession>A0AAV0HGJ7</accession>
<comment type="caution">
    <text evidence="2">The sequence shown here is derived from an EMBL/GenBank/DDBJ whole genome shotgun (WGS) entry which is preliminary data.</text>
</comment>
<evidence type="ECO:0000313" key="3">
    <source>
        <dbReference type="Proteomes" id="UP001154282"/>
    </source>
</evidence>
<keyword evidence="1" id="KW-1133">Transmembrane helix</keyword>
<keyword evidence="1" id="KW-0812">Transmembrane</keyword>
<keyword evidence="3" id="KW-1185">Reference proteome</keyword>
<proteinExistence type="predicted"/>
<dbReference type="AlphaFoldDB" id="A0AAV0HGJ7"/>
<protein>
    <submittedName>
        <fullName evidence="2">Uncharacterized protein</fullName>
    </submittedName>
</protein>
<dbReference type="EMBL" id="CAMGYJ010000002">
    <property type="protein sequence ID" value="CAI0384094.1"/>
    <property type="molecule type" value="Genomic_DNA"/>
</dbReference>
<dbReference type="Proteomes" id="UP001154282">
    <property type="component" value="Unassembled WGS sequence"/>
</dbReference>
<feature type="transmembrane region" description="Helical" evidence="1">
    <location>
        <begin position="12"/>
        <end position="41"/>
    </location>
</feature>
<reference evidence="2" key="1">
    <citation type="submission" date="2022-08" db="EMBL/GenBank/DDBJ databases">
        <authorList>
            <person name="Gutierrez-Valencia J."/>
        </authorList>
    </citation>
    <scope>NUCLEOTIDE SEQUENCE</scope>
</reference>
<name>A0AAV0HGJ7_9ROSI</name>
<gene>
    <name evidence="2" type="ORF">LITE_LOCUS4285</name>
</gene>
<evidence type="ECO:0000313" key="2">
    <source>
        <dbReference type="EMBL" id="CAI0384094.1"/>
    </source>
</evidence>
<organism evidence="2 3">
    <name type="scientific">Linum tenue</name>
    <dbReference type="NCBI Taxonomy" id="586396"/>
    <lineage>
        <taxon>Eukaryota</taxon>
        <taxon>Viridiplantae</taxon>
        <taxon>Streptophyta</taxon>
        <taxon>Embryophyta</taxon>
        <taxon>Tracheophyta</taxon>
        <taxon>Spermatophyta</taxon>
        <taxon>Magnoliopsida</taxon>
        <taxon>eudicotyledons</taxon>
        <taxon>Gunneridae</taxon>
        <taxon>Pentapetalae</taxon>
        <taxon>rosids</taxon>
        <taxon>fabids</taxon>
        <taxon>Malpighiales</taxon>
        <taxon>Linaceae</taxon>
        <taxon>Linum</taxon>
    </lineage>
</organism>
<sequence>MYGVRRILARILWLIMGLAGIAEKCGLIIHLCFLSISFGWIM</sequence>